<dbReference type="AlphaFoldDB" id="A0A495VS49"/>
<dbReference type="Proteomes" id="UP000269493">
    <property type="component" value="Unassembled WGS sequence"/>
</dbReference>
<name>A0A495VS49_9BACT</name>
<reference evidence="1 2" key="1">
    <citation type="submission" date="2018-10" db="EMBL/GenBank/DDBJ databases">
        <title>Genomic Encyclopedia of Archaeal and Bacterial Type Strains, Phase II (KMG-II): from individual species to whole genera.</title>
        <authorList>
            <person name="Goeker M."/>
        </authorList>
    </citation>
    <scope>NUCLEOTIDE SEQUENCE [LARGE SCALE GENOMIC DNA]</scope>
    <source>
        <strain evidence="1 2">NSB1</strain>
    </source>
</reference>
<dbReference type="GeneID" id="92929334"/>
<protein>
    <recommendedName>
        <fullName evidence="3">Peptidase M15-like protein</fullName>
    </recommendedName>
</protein>
<proteinExistence type="predicted"/>
<dbReference type="EMBL" id="RBXN01000005">
    <property type="protein sequence ID" value="RKT51517.1"/>
    <property type="molecule type" value="Genomic_DNA"/>
</dbReference>
<sequence>MKKSKHFKIQELVCPEVYKKYGERAWMFIDPELIETLDIIREKILDKPMIVNNWVSGGGYTQRGLRCNICQLVRDKTKNGKLYLSAHNFGKAIDATIEGMTVEEARRLIIKNQILLPCPIRLEDGVSWLHLDVYDADKGKVHLFKV</sequence>
<dbReference type="OrthoDB" id="1040368at2"/>
<gene>
    <name evidence="1" type="ORF">BC742_1794</name>
</gene>
<evidence type="ECO:0008006" key="3">
    <source>
        <dbReference type="Google" id="ProtNLM"/>
    </source>
</evidence>
<dbReference type="RefSeq" id="WP_022600885.1">
    <property type="nucleotide sequence ID" value="NZ_KI440787.1"/>
</dbReference>
<dbReference type="InterPro" id="IPR009045">
    <property type="entry name" value="Zn_M74/Hedgehog-like"/>
</dbReference>
<dbReference type="SUPFAM" id="SSF55166">
    <property type="entry name" value="Hedgehog/DD-peptidase"/>
    <property type="match status" value="1"/>
</dbReference>
<evidence type="ECO:0000313" key="2">
    <source>
        <dbReference type="Proteomes" id="UP000269493"/>
    </source>
</evidence>
<keyword evidence="2" id="KW-1185">Reference proteome</keyword>
<organism evidence="1 2">
    <name type="scientific">Coprobacter fastidiosus NSB1 = JCM 33896</name>
    <dbReference type="NCBI Taxonomy" id="1349822"/>
    <lineage>
        <taxon>Bacteria</taxon>
        <taxon>Pseudomonadati</taxon>
        <taxon>Bacteroidota</taxon>
        <taxon>Bacteroidia</taxon>
        <taxon>Bacteroidales</taxon>
        <taxon>Barnesiellaceae</taxon>
        <taxon>Coprobacter</taxon>
    </lineage>
</organism>
<comment type="caution">
    <text evidence="1">The sequence shown here is derived from an EMBL/GenBank/DDBJ whole genome shotgun (WGS) entry which is preliminary data.</text>
</comment>
<evidence type="ECO:0000313" key="1">
    <source>
        <dbReference type="EMBL" id="RKT51517.1"/>
    </source>
</evidence>
<accession>A0A495VS49</accession>